<dbReference type="RefSeq" id="WP_173414060.1">
    <property type="nucleotide sequence ID" value="NZ_CP054139.1"/>
</dbReference>
<organism evidence="1 2">
    <name type="scientific">Mucilaginibacter mali</name>
    <dbReference type="NCBI Taxonomy" id="2740462"/>
    <lineage>
        <taxon>Bacteria</taxon>
        <taxon>Pseudomonadati</taxon>
        <taxon>Bacteroidota</taxon>
        <taxon>Sphingobacteriia</taxon>
        <taxon>Sphingobacteriales</taxon>
        <taxon>Sphingobacteriaceae</taxon>
        <taxon>Mucilaginibacter</taxon>
    </lineage>
</organism>
<protein>
    <submittedName>
        <fullName evidence="1">DGQHR domain-containing protein</fullName>
    </submittedName>
</protein>
<sequence length="759" mass="88140">MTEDLRKTLLNEFISDEDIQRLLRIKKLDSYKESFNNGSAALEEKLNEGWEIDTVLKSKTKISKQKDNGVLFKDKVWSLFAQLGFTTLNRYSFNIPYDKKDISLTHKIDVFAKDDETVLIIDCRSAVKNTACDFSDELNEIKFRKAGIINTILALFPQTKPKIKYILATRNIAISSENVEALNKVDAIHFPEETIDYYYSLHSQLGIAARYQLLGALFSGQEIPDLDNRIPAIEGRMGGHIYYSFSIEPEKLLKIGYVLHRNKANENMMPTYQRLIKKNRLKEIHKFIDEEKGYFPNSVIINIESDKNKDLVFERSGNQVPDAISRIGVLHLPKKYRSAYIIDGQHRLYGYSNSNYKNTNTIPVVALVNLERAEQVRLFMQINENQKPVSKDLRNTLDADLLWDSENYTEQIRALKSRVAIKLGEDRNSPFYNKISIGEDKKAISTQQIGIALTRSDFLGKVKAKEIEKKGTFYVGNLNRAYHSISEFLMKSFAYIKDGVDELWEQDGNIIVINKGFYGITMILNDCVNHLVANDMIDTNTSAKEVFEEVKIYLDPIINFFKNIDEIKINELKSAYGTPGDAKYWRTLQIVLRQDFPEIHFEGLNEYLKKEEKENNEAAFKYIREIESSYLKDAIKQKLEEEFGKNWFKKGVPEGVYSEAMVLAAKKNREIDNEEDEKDPWDQLHLINYREIILKNWQKLFEKMFTKPGEEKIPGGKEAKTKWIFDLNRIRNENSHTYYVTSDELSFIEEVYDWLSKQA</sequence>
<reference evidence="1 2" key="1">
    <citation type="submission" date="2020-05" db="EMBL/GenBank/DDBJ databases">
        <title>Mucilaginibacter mali sp. nov.</title>
        <authorList>
            <person name="Kim H.S."/>
            <person name="Lee K.C."/>
            <person name="Suh M.K."/>
            <person name="Kim J.-S."/>
            <person name="Han K.-I."/>
            <person name="Eom M.K."/>
            <person name="Shin Y.K."/>
            <person name="Lee J.-S."/>
        </authorList>
    </citation>
    <scope>NUCLEOTIDE SEQUENCE [LARGE SCALE GENOMIC DNA]</scope>
    <source>
        <strain evidence="1 2">G2-14</strain>
    </source>
</reference>
<dbReference type="InterPro" id="IPR017601">
    <property type="entry name" value="DGQHR-contain_dom"/>
</dbReference>
<dbReference type="Proteomes" id="UP000505355">
    <property type="component" value="Chromosome"/>
</dbReference>
<dbReference type="Pfam" id="PF14072">
    <property type="entry name" value="DndB"/>
    <property type="match status" value="1"/>
</dbReference>
<name>A0A7D4Q002_9SPHI</name>
<accession>A0A7D4Q002</accession>
<evidence type="ECO:0000313" key="2">
    <source>
        <dbReference type="Proteomes" id="UP000505355"/>
    </source>
</evidence>
<proteinExistence type="predicted"/>
<dbReference type="InterPro" id="IPR017642">
    <property type="entry name" value="DNA_S_mod_DndB"/>
</dbReference>
<dbReference type="NCBIfam" id="TIGR03187">
    <property type="entry name" value="DGQHR"/>
    <property type="match status" value="1"/>
</dbReference>
<evidence type="ECO:0000313" key="1">
    <source>
        <dbReference type="EMBL" id="QKJ29366.1"/>
    </source>
</evidence>
<dbReference type="CDD" id="cd16413">
    <property type="entry name" value="DGQHR_domain"/>
    <property type="match status" value="1"/>
</dbReference>
<keyword evidence="2" id="KW-1185">Reference proteome</keyword>
<gene>
    <name evidence="1" type="ORF">HQ865_06205</name>
</gene>
<dbReference type="KEGG" id="mmab:HQ865_06205"/>
<dbReference type="AlphaFoldDB" id="A0A7D4Q002"/>
<dbReference type="EMBL" id="CP054139">
    <property type="protein sequence ID" value="QKJ29366.1"/>
    <property type="molecule type" value="Genomic_DNA"/>
</dbReference>